<feature type="transmembrane region" description="Helical" evidence="9">
    <location>
        <begin position="176"/>
        <end position="195"/>
    </location>
</feature>
<dbReference type="OrthoDB" id="4142200at2759"/>
<dbReference type="NCBIfam" id="TIGR00879">
    <property type="entry name" value="SP"/>
    <property type="match status" value="1"/>
</dbReference>
<evidence type="ECO:0000256" key="9">
    <source>
        <dbReference type="SAM" id="Phobius"/>
    </source>
</evidence>
<comment type="subcellular location">
    <subcellularLocation>
        <location evidence="1">Membrane</location>
        <topology evidence="1">Multi-pass membrane protein</topology>
    </subcellularLocation>
</comment>
<feature type="transmembrane region" description="Helical" evidence="9">
    <location>
        <begin position="329"/>
        <end position="352"/>
    </location>
</feature>
<dbReference type="InterPro" id="IPR020846">
    <property type="entry name" value="MFS_dom"/>
</dbReference>
<feature type="domain" description="Major facilitator superfamily (MFS) profile" evidence="10">
    <location>
        <begin position="16"/>
        <end position="464"/>
    </location>
</feature>
<sequence length="541" mass="59485">MGKGYSSAVASNPFIVGSFACIGGGLFGLDISSMSGVLTNPSYLSYFNNPGPNQQGAIVASMPAGSFFGSLMVAKLADVLGRKKTIALSGVVWTIGSILQCAAQNRGMLVVGRIISGFSIGFASSTVPLYQAEVTAPNIRGSMISLQQWSITWGILIQYFIQFGCSYIDGVASFRIPWGLQMIPGIILAIGMLWFPESPRWLMDHDREDEALQVLADLHGKGDVNNQLVQLEFEEIRQQVQFERSEGAKSFLDLLKPGVLRRVGLGTSLQMWSQLTGMNVLMYFVTLVFEGAGLTGRRANLIASSVQYVLNVALTVPAIIYIDKWGRRPMLLIGLAFMGFWLMLVGGLQARFGQWGVVENNRLWVISGNDAATKAIIVCSYFFVCSFAITMGPVSWTYPAEIFPMRVRAKAVSLSTSANWLFNFALAWAVPPGLDNIAWKTYFIFGTFNFAAFIHVFFCFPETKGRTLEEIEDVFSQGHVFTAWKIKPHVGKKTLEEVKAKSAGKSEFIDEKSSVNHAYQSNEPVFLSSPLLSVFVSISRL</sequence>
<keyword evidence="12" id="KW-1185">Reference proteome</keyword>
<comment type="caution">
    <text evidence="11">The sequence shown here is derived from an EMBL/GenBank/DDBJ whole genome shotgun (WGS) entry which is preliminary data.</text>
</comment>
<accession>A0A286UIT6</accession>
<dbReference type="FunFam" id="1.20.1250.20:FF:000026">
    <property type="entry name" value="MFS quinate transporter QutD"/>
    <property type="match status" value="1"/>
</dbReference>
<dbReference type="Pfam" id="PF00083">
    <property type="entry name" value="Sugar_tr"/>
    <property type="match status" value="1"/>
</dbReference>
<keyword evidence="4 9" id="KW-0812">Transmembrane</keyword>
<dbReference type="InterPro" id="IPR036259">
    <property type="entry name" value="MFS_trans_sf"/>
</dbReference>
<dbReference type="STRING" id="2282107.A0A286UIT6"/>
<feature type="transmembrane region" description="Helical" evidence="9">
    <location>
        <begin position="442"/>
        <end position="460"/>
    </location>
</feature>
<evidence type="ECO:0000256" key="2">
    <source>
        <dbReference type="ARBA" id="ARBA00010992"/>
    </source>
</evidence>
<dbReference type="InterPro" id="IPR003663">
    <property type="entry name" value="Sugar/inositol_transpt"/>
</dbReference>
<dbReference type="PROSITE" id="PS00217">
    <property type="entry name" value="SUGAR_TRANSPORT_2"/>
    <property type="match status" value="1"/>
</dbReference>
<dbReference type="Proteomes" id="UP000217199">
    <property type="component" value="Unassembled WGS sequence"/>
</dbReference>
<evidence type="ECO:0000256" key="8">
    <source>
        <dbReference type="RuleBase" id="RU003346"/>
    </source>
</evidence>
<dbReference type="GO" id="GO:0016020">
    <property type="term" value="C:membrane"/>
    <property type="evidence" value="ECO:0007669"/>
    <property type="project" value="UniProtKB-SubCell"/>
</dbReference>
<evidence type="ECO:0000313" key="12">
    <source>
        <dbReference type="Proteomes" id="UP000217199"/>
    </source>
</evidence>
<dbReference type="PANTHER" id="PTHR48022">
    <property type="entry name" value="PLASTIDIC GLUCOSE TRANSPORTER 4"/>
    <property type="match status" value="1"/>
</dbReference>
<evidence type="ECO:0000256" key="7">
    <source>
        <dbReference type="ARBA" id="ARBA00049119"/>
    </source>
</evidence>
<feature type="transmembrane region" description="Helical" evidence="9">
    <location>
        <begin position="111"/>
        <end position="130"/>
    </location>
</feature>
<dbReference type="PANTHER" id="PTHR48022:SF35">
    <property type="entry name" value="MAJOR FACILITATOR SUPERFAMILY (MFS) PROFILE DOMAIN-CONTAINING PROTEIN"/>
    <property type="match status" value="1"/>
</dbReference>
<dbReference type="InterPro" id="IPR005829">
    <property type="entry name" value="Sugar_transporter_CS"/>
</dbReference>
<dbReference type="SUPFAM" id="SSF103473">
    <property type="entry name" value="MFS general substrate transporter"/>
    <property type="match status" value="1"/>
</dbReference>
<dbReference type="PROSITE" id="PS51257">
    <property type="entry name" value="PROKAR_LIPOPROTEIN"/>
    <property type="match status" value="1"/>
</dbReference>
<reference evidence="11 12" key="1">
    <citation type="journal article" date="2017" name="Mol. Ecol.">
        <title>Comparative and population genomic landscape of Phellinus noxius: A hypervariable fungus causing root rot in trees.</title>
        <authorList>
            <person name="Chung C.L."/>
            <person name="Lee T.J."/>
            <person name="Akiba M."/>
            <person name="Lee H.H."/>
            <person name="Kuo T.H."/>
            <person name="Liu D."/>
            <person name="Ke H.M."/>
            <person name="Yokoi T."/>
            <person name="Roa M.B."/>
            <person name="Lu M.J."/>
            <person name="Chang Y.Y."/>
            <person name="Ann P.J."/>
            <person name="Tsai J.N."/>
            <person name="Chen C.Y."/>
            <person name="Tzean S.S."/>
            <person name="Ota Y."/>
            <person name="Hattori T."/>
            <person name="Sahashi N."/>
            <person name="Liou R.F."/>
            <person name="Kikuchi T."/>
            <person name="Tsai I.J."/>
        </authorList>
    </citation>
    <scope>NUCLEOTIDE SEQUENCE [LARGE SCALE GENOMIC DNA]</scope>
    <source>
        <strain evidence="11 12">FFPRI411160</strain>
    </source>
</reference>
<dbReference type="PROSITE" id="PS50850">
    <property type="entry name" value="MFS"/>
    <property type="match status" value="1"/>
</dbReference>
<evidence type="ECO:0000313" key="11">
    <source>
        <dbReference type="EMBL" id="PAV19521.1"/>
    </source>
</evidence>
<evidence type="ECO:0000256" key="5">
    <source>
        <dbReference type="ARBA" id="ARBA00022989"/>
    </source>
</evidence>
<feature type="transmembrane region" description="Helical" evidence="9">
    <location>
        <begin position="301"/>
        <end position="322"/>
    </location>
</feature>
<dbReference type="EMBL" id="NBII01000004">
    <property type="protein sequence ID" value="PAV19521.1"/>
    <property type="molecule type" value="Genomic_DNA"/>
</dbReference>
<dbReference type="InParanoid" id="A0A286UIT6"/>
<evidence type="ECO:0000259" key="10">
    <source>
        <dbReference type="PROSITE" id="PS50850"/>
    </source>
</evidence>
<feature type="transmembrane region" description="Helical" evidence="9">
    <location>
        <begin position="372"/>
        <end position="399"/>
    </location>
</feature>
<evidence type="ECO:0000256" key="4">
    <source>
        <dbReference type="ARBA" id="ARBA00022692"/>
    </source>
</evidence>
<dbReference type="PRINTS" id="PR00171">
    <property type="entry name" value="SUGRTRNSPORT"/>
</dbReference>
<comment type="similarity">
    <text evidence="2 8">Belongs to the major facilitator superfamily. Sugar transporter (TC 2.A.1.1) family.</text>
</comment>
<evidence type="ECO:0000256" key="3">
    <source>
        <dbReference type="ARBA" id="ARBA00022448"/>
    </source>
</evidence>
<dbReference type="CDD" id="cd17356">
    <property type="entry name" value="MFS_HXT"/>
    <property type="match status" value="1"/>
</dbReference>
<comment type="catalytic activity">
    <reaction evidence="7">
        <text>myo-inositol(out) + H(+)(out) = myo-inositol(in) + H(+)(in)</text>
        <dbReference type="Rhea" id="RHEA:60364"/>
        <dbReference type="ChEBI" id="CHEBI:15378"/>
        <dbReference type="ChEBI" id="CHEBI:17268"/>
    </reaction>
</comment>
<protein>
    <submittedName>
        <fullName evidence="11">General substrate transporter</fullName>
    </submittedName>
</protein>
<feature type="transmembrane region" description="Helical" evidence="9">
    <location>
        <begin position="12"/>
        <end position="35"/>
    </location>
</feature>
<feature type="transmembrane region" description="Helical" evidence="9">
    <location>
        <begin position="55"/>
        <end position="74"/>
    </location>
</feature>
<dbReference type="GO" id="GO:0005351">
    <property type="term" value="F:carbohydrate:proton symporter activity"/>
    <property type="evidence" value="ECO:0007669"/>
    <property type="project" value="TreeGrafter"/>
</dbReference>
<feature type="transmembrane region" description="Helical" evidence="9">
    <location>
        <begin position="151"/>
        <end position="170"/>
    </location>
</feature>
<proteinExistence type="inferred from homology"/>
<name>A0A286UIT6_9AGAM</name>
<dbReference type="InterPro" id="IPR005828">
    <property type="entry name" value="MFS_sugar_transport-like"/>
</dbReference>
<dbReference type="AlphaFoldDB" id="A0A286UIT6"/>
<keyword evidence="3 8" id="KW-0813">Transport</keyword>
<gene>
    <name evidence="11" type="ORF">PNOK_0445500</name>
</gene>
<dbReference type="InterPro" id="IPR050360">
    <property type="entry name" value="MFS_Sugar_Transporters"/>
</dbReference>
<keyword evidence="6 9" id="KW-0472">Membrane</keyword>
<organism evidence="11 12">
    <name type="scientific">Pyrrhoderma noxium</name>
    <dbReference type="NCBI Taxonomy" id="2282107"/>
    <lineage>
        <taxon>Eukaryota</taxon>
        <taxon>Fungi</taxon>
        <taxon>Dikarya</taxon>
        <taxon>Basidiomycota</taxon>
        <taxon>Agaricomycotina</taxon>
        <taxon>Agaricomycetes</taxon>
        <taxon>Hymenochaetales</taxon>
        <taxon>Hymenochaetaceae</taxon>
        <taxon>Pyrrhoderma</taxon>
    </lineage>
</organism>
<dbReference type="Gene3D" id="1.20.1250.20">
    <property type="entry name" value="MFS general substrate transporter like domains"/>
    <property type="match status" value="1"/>
</dbReference>
<dbReference type="PROSITE" id="PS00216">
    <property type="entry name" value="SUGAR_TRANSPORT_1"/>
    <property type="match status" value="2"/>
</dbReference>
<keyword evidence="5 9" id="KW-1133">Transmembrane helix</keyword>
<feature type="transmembrane region" description="Helical" evidence="9">
    <location>
        <begin position="271"/>
        <end position="289"/>
    </location>
</feature>
<evidence type="ECO:0000256" key="6">
    <source>
        <dbReference type="ARBA" id="ARBA00023136"/>
    </source>
</evidence>
<evidence type="ECO:0000256" key="1">
    <source>
        <dbReference type="ARBA" id="ARBA00004141"/>
    </source>
</evidence>